<dbReference type="PROSITE" id="PS50048">
    <property type="entry name" value="ZN2_CY6_FUNGAL_2"/>
    <property type="match status" value="1"/>
</dbReference>
<keyword evidence="5" id="KW-1185">Reference proteome</keyword>
<dbReference type="Gene3D" id="4.10.240.10">
    <property type="entry name" value="Zn(2)-C6 fungal-type DNA-binding domain"/>
    <property type="match status" value="1"/>
</dbReference>
<feature type="region of interest" description="Disordered" evidence="2">
    <location>
        <begin position="1"/>
        <end position="48"/>
    </location>
</feature>
<proteinExistence type="predicted"/>
<dbReference type="PROSITE" id="PS00463">
    <property type="entry name" value="ZN2_CY6_FUNGAL_1"/>
    <property type="match status" value="1"/>
</dbReference>
<dbReference type="InterPro" id="IPR053157">
    <property type="entry name" value="Sterol_Uptake_Regulator"/>
</dbReference>
<evidence type="ECO:0000256" key="1">
    <source>
        <dbReference type="ARBA" id="ARBA00023242"/>
    </source>
</evidence>
<name>A0AAN7CUC9_9PEZI</name>
<dbReference type="PRINTS" id="PR00755">
    <property type="entry name" value="AFLATOXINBRP"/>
</dbReference>
<evidence type="ECO:0000256" key="2">
    <source>
        <dbReference type="SAM" id="MobiDB-lite"/>
    </source>
</evidence>
<evidence type="ECO:0000313" key="5">
    <source>
        <dbReference type="Proteomes" id="UP001303647"/>
    </source>
</evidence>
<dbReference type="GO" id="GO:0008270">
    <property type="term" value="F:zinc ion binding"/>
    <property type="evidence" value="ECO:0007669"/>
    <property type="project" value="InterPro"/>
</dbReference>
<comment type="caution">
    <text evidence="4">The sequence shown here is derived from an EMBL/GenBank/DDBJ whole genome shotgun (WGS) entry which is preliminary data.</text>
</comment>
<feature type="compositionally biased region" description="Low complexity" evidence="2">
    <location>
        <begin position="9"/>
        <end position="27"/>
    </location>
</feature>
<dbReference type="AlphaFoldDB" id="A0AAN7CUC9"/>
<organism evidence="4 5">
    <name type="scientific">Corynascus novoguineensis</name>
    <dbReference type="NCBI Taxonomy" id="1126955"/>
    <lineage>
        <taxon>Eukaryota</taxon>
        <taxon>Fungi</taxon>
        <taxon>Dikarya</taxon>
        <taxon>Ascomycota</taxon>
        <taxon>Pezizomycotina</taxon>
        <taxon>Sordariomycetes</taxon>
        <taxon>Sordariomycetidae</taxon>
        <taxon>Sordariales</taxon>
        <taxon>Chaetomiaceae</taxon>
        <taxon>Corynascus</taxon>
    </lineage>
</organism>
<keyword evidence="1" id="KW-0539">Nucleus</keyword>
<dbReference type="InterPro" id="IPR021858">
    <property type="entry name" value="Fun_TF"/>
</dbReference>
<dbReference type="Pfam" id="PF11951">
    <property type="entry name" value="Fungal_trans_2"/>
    <property type="match status" value="1"/>
</dbReference>
<dbReference type="PANTHER" id="PTHR47784:SF7">
    <property type="entry name" value="ZN(II)2CYS6 TRANSCRIPTION FACTOR (EUROFUNG)"/>
    <property type="match status" value="1"/>
</dbReference>
<dbReference type="InterPro" id="IPR001138">
    <property type="entry name" value="Zn2Cys6_DnaBD"/>
</dbReference>
<dbReference type="InterPro" id="IPR036864">
    <property type="entry name" value="Zn2-C6_fun-type_DNA-bd_sf"/>
</dbReference>
<dbReference type="Pfam" id="PF00172">
    <property type="entry name" value="Zn_clus"/>
    <property type="match status" value="1"/>
</dbReference>
<dbReference type="GO" id="GO:0001228">
    <property type="term" value="F:DNA-binding transcription activator activity, RNA polymerase II-specific"/>
    <property type="evidence" value="ECO:0007669"/>
    <property type="project" value="TreeGrafter"/>
</dbReference>
<dbReference type="Proteomes" id="UP001303647">
    <property type="component" value="Unassembled WGS sequence"/>
</dbReference>
<reference evidence="4" key="2">
    <citation type="submission" date="2023-05" db="EMBL/GenBank/DDBJ databases">
        <authorList>
            <consortium name="Lawrence Berkeley National Laboratory"/>
            <person name="Steindorff A."/>
            <person name="Hensen N."/>
            <person name="Bonometti L."/>
            <person name="Westerberg I."/>
            <person name="Brannstrom I.O."/>
            <person name="Guillou S."/>
            <person name="Cros-Aarteil S."/>
            <person name="Calhoun S."/>
            <person name="Haridas S."/>
            <person name="Kuo A."/>
            <person name="Mondo S."/>
            <person name="Pangilinan J."/>
            <person name="Riley R."/>
            <person name="Labutti K."/>
            <person name="Andreopoulos B."/>
            <person name="Lipzen A."/>
            <person name="Chen C."/>
            <person name="Yanf M."/>
            <person name="Daum C."/>
            <person name="Ng V."/>
            <person name="Clum A."/>
            <person name="Ohm R."/>
            <person name="Martin F."/>
            <person name="Silar P."/>
            <person name="Natvig D."/>
            <person name="Lalanne C."/>
            <person name="Gautier V."/>
            <person name="Ament-Velasquez S.L."/>
            <person name="Kruys A."/>
            <person name="Hutchinson M.I."/>
            <person name="Powell A.J."/>
            <person name="Barry K."/>
            <person name="Miller A.N."/>
            <person name="Grigoriev I.V."/>
            <person name="Debuchy R."/>
            <person name="Gladieux P."/>
            <person name="Thoren M.H."/>
            <person name="Johannesson H."/>
        </authorList>
    </citation>
    <scope>NUCLEOTIDE SEQUENCE</scope>
    <source>
        <strain evidence="4">CBS 359.72</strain>
    </source>
</reference>
<accession>A0AAN7CUC9</accession>
<dbReference type="SUPFAM" id="SSF57701">
    <property type="entry name" value="Zn2/Cys6 DNA-binding domain"/>
    <property type="match status" value="1"/>
</dbReference>
<evidence type="ECO:0000259" key="3">
    <source>
        <dbReference type="PROSITE" id="PS50048"/>
    </source>
</evidence>
<dbReference type="EMBL" id="MU857636">
    <property type="protein sequence ID" value="KAK4248533.1"/>
    <property type="molecule type" value="Genomic_DNA"/>
</dbReference>
<feature type="domain" description="Zn(2)-C6 fungal-type" evidence="3">
    <location>
        <begin position="50"/>
        <end position="80"/>
    </location>
</feature>
<protein>
    <recommendedName>
        <fullName evidence="3">Zn(2)-C6 fungal-type domain-containing protein</fullName>
    </recommendedName>
</protein>
<gene>
    <name evidence="4" type="ORF">C7999DRAFT_31027</name>
</gene>
<feature type="compositionally biased region" description="Basic residues" evidence="2">
    <location>
        <begin position="33"/>
        <end position="48"/>
    </location>
</feature>
<sequence>MNSEIWGLASSPDSDPSSTAITPPASGSGLGTRVRRRPIPRKGHTKSRRGCFNCKRRKVKCQETRPECSNCVRIGLECEYPDSQPRQLVVRSSLPVGPLAGVPSPLAPLESTPTLFTPADMRLFHHFLVVAYPPLPIRGDDVWKNVATLSHTYDYLMHAMLGLAGSHLDIHGVDFSSQALFHRVRAINLLNQALSTPATSVSEADARFAAIFALAFQASCMPEGMIEFLSMIKGCHVIGTASLLAYKDSLFKAFTQDGYGESVRKVIGTAPLSLNQEEEKIIQEFLESLHALAPLCTSPLEVRFLAATERVVNVARVSAAEAFAQFAENYSLIFRATAEEFNPFIDPNHYPAQLLLIHFILIEFQIGYLGLGEAGRRFAYREKSCIAWMEHLAARLPDEYKKYAEWPINFVRTYLVG</sequence>
<reference evidence="4" key="1">
    <citation type="journal article" date="2023" name="Mol. Phylogenet. Evol.">
        <title>Genome-scale phylogeny and comparative genomics of the fungal order Sordariales.</title>
        <authorList>
            <person name="Hensen N."/>
            <person name="Bonometti L."/>
            <person name="Westerberg I."/>
            <person name="Brannstrom I.O."/>
            <person name="Guillou S."/>
            <person name="Cros-Aarteil S."/>
            <person name="Calhoun S."/>
            <person name="Haridas S."/>
            <person name="Kuo A."/>
            <person name="Mondo S."/>
            <person name="Pangilinan J."/>
            <person name="Riley R."/>
            <person name="LaButti K."/>
            <person name="Andreopoulos B."/>
            <person name="Lipzen A."/>
            <person name="Chen C."/>
            <person name="Yan M."/>
            <person name="Daum C."/>
            <person name="Ng V."/>
            <person name="Clum A."/>
            <person name="Steindorff A."/>
            <person name="Ohm R.A."/>
            <person name="Martin F."/>
            <person name="Silar P."/>
            <person name="Natvig D.O."/>
            <person name="Lalanne C."/>
            <person name="Gautier V."/>
            <person name="Ament-Velasquez S.L."/>
            <person name="Kruys A."/>
            <person name="Hutchinson M.I."/>
            <person name="Powell A.J."/>
            <person name="Barry K."/>
            <person name="Miller A.N."/>
            <person name="Grigoriev I.V."/>
            <person name="Debuchy R."/>
            <person name="Gladieux P."/>
            <person name="Hiltunen Thoren M."/>
            <person name="Johannesson H."/>
        </authorList>
    </citation>
    <scope>NUCLEOTIDE SEQUENCE</scope>
    <source>
        <strain evidence="4">CBS 359.72</strain>
    </source>
</reference>
<dbReference type="PANTHER" id="PTHR47784">
    <property type="entry name" value="STEROL UPTAKE CONTROL PROTEIN 2"/>
    <property type="match status" value="1"/>
</dbReference>
<evidence type="ECO:0000313" key="4">
    <source>
        <dbReference type="EMBL" id="KAK4248533.1"/>
    </source>
</evidence>
<dbReference type="SMART" id="SM00066">
    <property type="entry name" value="GAL4"/>
    <property type="match status" value="1"/>
</dbReference>
<dbReference type="CDD" id="cd00067">
    <property type="entry name" value="GAL4"/>
    <property type="match status" value="1"/>
</dbReference>